<sequence>MNRAAAAATVRCTHRIRAPVDHLIMQPSDLDQVTTSITTTDAAIVTWYMPLSNLQQVLHRRYQAEQFGEMIHVATAPDGESAVGSTGPTSGCEAIPLGFVTLVVGKNHPNKQTWMERVFDPAPHPTLSLRVAVVDRVHWQRTVWMVNSICRSACWGRIPQKIFSIDLDWKSDVLIDANFNVATEKYDTPYSVQVPNLGFHLTLKDTGRTLLDRETPVVDGFLDNESALRTLALAREVNMQGLGGCVYRQVLWSTPCLPNIAEVTRFEPGDLLKRCFGVDPPAHAEPVAAWLVRQVDRTLVYKMEGEVEDENEPNSATTYGDRSLTERVQKKAMNRYNGFRDDVRRKVYSDIRGQEPPR</sequence>
<protein>
    <submittedName>
        <fullName evidence="1">Uncharacterized protein</fullName>
    </submittedName>
</protein>
<accession>G0UPW5</accession>
<organism evidence="1">
    <name type="scientific">Trypanosoma congolense (strain IL3000)</name>
    <dbReference type="NCBI Taxonomy" id="1068625"/>
    <lineage>
        <taxon>Eukaryota</taxon>
        <taxon>Discoba</taxon>
        <taxon>Euglenozoa</taxon>
        <taxon>Kinetoplastea</taxon>
        <taxon>Metakinetoplastina</taxon>
        <taxon>Trypanosomatida</taxon>
        <taxon>Trypanosomatidae</taxon>
        <taxon>Trypanosoma</taxon>
        <taxon>Nannomonas</taxon>
    </lineage>
</organism>
<dbReference type="AlphaFoldDB" id="G0UPW5"/>
<gene>
    <name evidence="1" type="ORF">TCIL3000_7_2360</name>
</gene>
<proteinExistence type="predicted"/>
<dbReference type="EMBL" id="HE575320">
    <property type="protein sequence ID" value="CCC91426.1"/>
    <property type="molecule type" value="Genomic_DNA"/>
</dbReference>
<dbReference type="VEuPathDB" id="TriTrypDB:TcIL3000_7_2360"/>
<reference evidence="1" key="1">
    <citation type="journal article" date="2012" name="Proc. Natl. Acad. Sci. U.S.A.">
        <title>Antigenic diversity is generated by distinct evolutionary mechanisms in African trypanosome species.</title>
        <authorList>
            <person name="Jackson A.P."/>
            <person name="Berry A."/>
            <person name="Aslett M."/>
            <person name="Allison H.C."/>
            <person name="Burton P."/>
            <person name="Vavrova-Anderson J."/>
            <person name="Brown R."/>
            <person name="Browne H."/>
            <person name="Corton N."/>
            <person name="Hauser H."/>
            <person name="Gamble J."/>
            <person name="Gilderthorp R."/>
            <person name="Marcello L."/>
            <person name="McQuillan J."/>
            <person name="Otto T.D."/>
            <person name="Quail M.A."/>
            <person name="Sanders M.J."/>
            <person name="van Tonder A."/>
            <person name="Ginger M.L."/>
            <person name="Field M.C."/>
            <person name="Barry J.D."/>
            <person name="Hertz-Fowler C."/>
            <person name="Berriman M."/>
        </authorList>
    </citation>
    <scope>NUCLEOTIDE SEQUENCE</scope>
    <source>
        <strain evidence="1">IL3000</strain>
    </source>
</reference>
<name>G0UPW5_TRYCI</name>
<evidence type="ECO:0000313" key="1">
    <source>
        <dbReference type="EMBL" id="CCC91426.1"/>
    </source>
</evidence>